<gene>
    <name evidence="3" type="ORF">G1H19_17050</name>
</gene>
<dbReference type="AlphaFoldDB" id="A0A7K3WGR0"/>
<evidence type="ECO:0000256" key="2">
    <source>
        <dbReference type="SAM" id="SignalP"/>
    </source>
</evidence>
<dbReference type="RefSeq" id="WP_152732171.1">
    <property type="nucleotide sequence ID" value="NZ_JAABOZ010000010.1"/>
</dbReference>
<sequence length="474" mass="50801">MRHVLRRGLAAGAACGLLLTGCATAVTGQGRPGAGIAQDVSPDQQRIDGSVVGDPVDDTARDALADLDTYWQQTFPETFGGSWEPLAGTLNSVDPDDFDPADYPDGLTCGLEVADVEDNAYYCAAPDYPNSDGITYDRSFMAELAGEYGRYLPSLVMAHEWGHAIQARYDDAPQASINAETQADCFAGSFTRWVLDGEAQYTSLRAPELDQALQGFLLIRDPVGTDADEQGAHGSFFDRVSGFQEGYDGGAGACRDAFGDGERVFTQQPFTDDEDLDNNGNLPLEDGDDDPRTADTLEFTVSTLETFWTTAFDQLFDAGFQPPAVELFPGSGPDCEDLDADRDLGYCPDDQTVYVDETDLIAPAYEIGDFAVATAVALPYAEAARAQLDLPDDDEQAVTTSTICLAGWYAAQLFNETQETAQLSPGDLDEAISFLLDFGTQAAVFPGSELSGFELVDTYRSGFFEGAGVCDVGV</sequence>
<evidence type="ECO:0000256" key="1">
    <source>
        <dbReference type="SAM" id="MobiDB-lite"/>
    </source>
</evidence>
<proteinExistence type="predicted"/>
<name>A0A7K3WGR0_9ACTN</name>
<evidence type="ECO:0000313" key="3">
    <source>
        <dbReference type="EMBL" id="NEL55691.1"/>
    </source>
</evidence>
<evidence type="ECO:0000313" key="4">
    <source>
        <dbReference type="Proteomes" id="UP000470470"/>
    </source>
</evidence>
<keyword evidence="2" id="KW-0732">Signal</keyword>
<feature type="signal peptide" evidence="2">
    <location>
        <begin position="1"/>
        <end position="25"/>
    </location>
</feature>
<feature type="region of interest" description="Disordered" evidence="1">
    <location>
        <begin position="268"/>
        <end position="292"/>
    </location>
</feature>
<dbReference type="EMBL" id="JAAGWK010000025">
    <property type="protein sequence ID" value="NEL55691.1"/>
    <property type="molecule type" value="Genomic_DNA"/>
</dbReference>
<evidence type="ECO:0008006" key="5">
    <source>
        <dbReference type="Google" id="ProtNLM"/>
    </source>
</evidence>
<organism evidence="3 4">
    <name type="scientific">Goekera deserti</name>
    <dbReference type="NCBI Taxonomy" id="2497753"/>
    <lineage>
        <taxon>Bacteria</taxon>
        <taxon>Bacillati</taxon>
        <taxon>Actinomycetota</taxon>
        <taxon>Actinomycetes</taxon>
        <taxon>Geodermatophilales</taxon>
        <taxon>Geodermatophilaceae</taxon>
        <taxon>Goekera</taxon>
    </lineage>
</organism>
<accession>A0A7K3WGR0</accession>
<comment type="caution">
    <text evidence="3">The sequence shown here is derived from an EMBL/GenBank/DDBJ whole genome shotgun (WGS) entry which is preliminary data.</text>
</comment>
<feature type="chain" id="PRO_5029733729" description="Metalloprotease" evidence="2">
    <location>
        <begin position="26"/>
        <end position="474"/>
    </location>
</feature>
<keyword evidence="4" id="KW-1185">Reference proteome</keyword>
<protein>
    <recommendedName>
        <fullName evidence="5">Metalloprotease</fullName>
    </recommendedName>
</protein>
<dbReference type="Proteomes" id="UP000470470">
    <property type="component" value="Unassembled WGS sequence"/>
</dbReference>
<reference evidence="3 4" key="1">
    <citation type="submission" date="2020-02" db="EMBL/GenBank/DDBJ databases">
        <title>The whole genome sequence of CPCC 205119.</title>
        <authorList>
            <person name="Jiang Z."/>
        </authorList>
    </citation>
    <scope>NUCLEOTIDE SEQUENCE [LARGE SCALE GENOMIC DNA]</scope>
    <source>
        <strain evidence="3 4">CPCC 205119</strain>
    </source>
</reference>
<dbReference type="SUPFAM" id="SSF55486">
    <property type="entry name" value="Metalloproteases ('zincins'), catalytic domain"/>
    <property type="match status" value="1"/>
</dbReference>
<dbReference type="PROSITE" id="PS51257">
    <property type="entry name" value="PROKAR_LIPOPROTEIN"/>
    <property type="match status" value="1"/>
</dbReference>